<dbReference type="Gene3D" id="3.40.50.450">
    <property type="match status" value="1"/>
</dbReference>
<proteinExistence type="inferred from homology"/>
<dbReference type="PANTHER" id="PTHR43022:SF1">
    <property type="entry name" value="PROTEIN SMF"/>
    <property type="match status" value="1"/>
</dbReference>
<evidence type="ECO:0000313" key="4">
    <source>
        <dbReference type="Proteomes" id="UP000580474"/>
    </source>
</evidence>
<evidence type="ECO:0000313" key="3">
    <source>
        <dbReference type="EMBL" id="MBB5072486.1"/>
    </source>
</evidence>
<dbReference type="PANTHER" id="PTHR43022">
    <property type="entry name" value="PROTEIN SMF"/>
    <property type="match status" value="1"/>
</dbReference>
<dbReference type="AlphaFoldDB" id="A0A840NIW8"/>
<evidence type="ECO:0000256" key="1">
    <source>
        <dbReference type="ARBA" id="ARBA00006525"/>
    </source>
</evidence>
<keyword evidence="4" id="KW-1185">Reference proteome</keyword>
<comment type="similarity">
    <text evidence="1">Belongs to the DprA/Smf family.</text>
</comment>
<reference evidence="3 4" key="1">
    <citation type="submission" date="2020-08" db="EMBL/GenBank/DDBJ databases">
        <title>Sequencing the genomes of 1000 actinobacteria strains.</title>
        <authorList>
            <person name="Klenk H.-P."/>
        </authorList>
    </citation>
    <scope>NUCLEOTIDE SEQUENCE [LARGE SCALE GENOMIC DNA]</scope>
    <source>
        <strain evidence="3 4">DSM 45582</strain>
    </source>
</reference>
<gene>
    <name evidence="3" type="ORF">BJ969_005574</name>
</gene>
<organism evidence="3 4">
    <name type="scientific">Saccharopolyspora gloriosae</name>
    <dbReference type="NCBI Taxonomy" id="455344"/>
    <lineage>
        <taxon>Bacteria</taxon>
        <taxon>Bacillati</taxon>
        <taxon>Actinomycetota</taxon>
        <taxon>Actinomycetes</taxon>
        <taxon>Pseudonocardiales</taxon>
        <taxon>Pseudonocardiaceae</taxon>
        <taxon>Saccharopolyspora</taxon>
    </lineage>
</organism>
<accession>A0A840NIW8</accession>
<sequence>MVDARTGPASPVWDDTERAALIALLRERPQRMSWPDITAEVSSSGSARSVWDGLVPGDLFNTEPAALAEASADIERWRAEDFHFSTFLDHEYPAQLREVHEMPPVLFSRGSLRAADPGVSVVGSRKASARGLQVASTLARNLAERNITVVSGLASGIDTAAHTAALDSGGRTVACVGTGITVTYPAENRALQEHIARDGLVLSQFWPDAPPQRQNFPMRNAVMSGYGRATIIVEAGEHSGARIQARQAVEHGRPVILVDNVVEANTWAKDIARRPGVHVASGTQEVMDLVEEALNPSVPTEDLVDQLIRDQGGQSHR</sequence>
<evidence type="ECO:0000259" key="2">
    <source>
        <dbReference type="Pfam" id="PF02481"/>
    </source>
</evidence>
<protein>
    <submittedName>
        <fullName evidence="3">DNA processing protein</fullName>
    </submittedName>
</protein>
<comment type="caution">
    <text evidence="3">The sequence shown here is derived from an EMBL/GenBank/DDBJ whole genome shotgun (WGS) entry which is preliminary data.</text>
</comment>
<dbReference type="EMBL" id="JACHIV010000001">
    <property type="protein sequence ID" value="MBB5072486.1"/>
    <property type="molecule type" value="Genomic_DNA"/>
</dbReference>
<name>A0A840NIW8_9PSEU</name>
<dbReference type="Pfam" id="PF02481">
    <property type="entry name" value="DNA_processg_A"/>
    <property type="match status" value="1"/>
</dbReference>
<feature type="domain" description="Smf/DprA SLOG" evidence="2">
    <location>
        <begin position="84"/>
        <end position="266"/>
    </location>
</feature>
<dbReference type="GO" id="GO:0009294">
    <property type="term" value="P:DNA-mediated transformation"/>
    <property type="evidence" value="ECO:0007669"/>
    <property type="project" value="InterPro"/>
</dbReference>
<dbReference type="SUPFAM" id="SSF102405">
    <property type="entry name" value="MCP/YpsA-like"/>
    <property type="match status" value="1"/>
</dbReference>
<dbReference type="InterPro" id="IPR003488">
    <property type="entry name" value="DprA"/>
</dbReference>
<dbReference type="RefSeq" id="WP_184483869.1">
    <property type="nucleotide sequence ID" value="NZ_JACHIV010000001.1"/>
</dbReference>
<dbReference type="Proteomes" id="UP000580474">
    <property type="component" value="Unassembled WGS sequence"/>
</dbReference>
<dbReference type="InterPro" id="IPR057666">
    <property type="entry name" value="DrpA_SLOG"/>
</dbReference>